<dbReference type="EMBL" id="QTJU01000005">
    <property type="protein sequence ID" value="RFM27234.1"/>
    <property type="molecule type" value="Genomic_DNA"/>
</dbReference>
<evidence type="ECO:0000313" key="1">
    <source>
        <dbReference type="EMBL" id="RFM27234.1"/>
    </source>
</evidence>
<evidence type="ECO:0008006" key="3">
    <source>
        <dbReference type="Google" id="ProtNLM"/>
    </source>
</evidence>
<dbReference type="PANTHER" id="PTHR28037">
    <property type="entry name" value="ALCOHOL O-ACETYLTRANSFERASE 1-RELATED"/>
    <property type="match status" value="1"/>
</dbReference>
<gene>
    <name evidence="1" type="ORF">DXN05_14460</name>
</gene>
<dbReference type="Gene3D" id="3.30.559.30">
    <property type="entry name" value="Nonribosomal peptide synthetase, condensation domain"/>
    <property type="match status" value="1"/>
</dbReference>
<evidence type="ECO:0000313" key="2">
    <source>
        <dbReference type="Proteomes" id="UP000261284"/>
    </source>
</evidence>
<keyword evidence="2" id="KW-1185">Reference proteome</keyword>
<dbReference type="SUPFAM" id="SSF52777">
    <property type="entry name" value="CoA-dependent acyltransferases"/>
    <property type="match status" value="2"/>
</dbReference>
<name>A0A3E1NHA9_9BACT</name>
<dbReference type="InterPro" id="IPR052058">
    <property type="entry name" value="Alcohol_O-acetyltransferase"/>
</dbReference>
<protein>
    <recommendedName>
        <fullName evidence="3">Condensation domain-containing protein</fullName>
    </recommendedName>
</protein>
<comment type="caution">
    <text evidence="1">The sequence shown here is derived from an EMBL/GenBank/DDBJ whole genome shotgun (WGS) entry which is preliminary data.</text>
</comment>
<dbReference type="InterPro" id="IPR023213">
    <property type="entry name" value="CAT-like_dom_sf"/>
</dbReference>
<accession>A0A3E1NHA9</accession>
<dbReference type="Gene3D" id="3.30.559.10">
    <property type="entry name" value="Chloramphenicol acetyltransferase-like domain"/>
    <property type="match status" value="1"/>
</dbReference>
<dbReference type="AlphaFoldDB" id="A0A3E1NHA9"/>
<dbReference type="Proteomes" id="UP000261284">
    <property type="component" value="Unassembled WGS sequence"/>
</dbReference>
<organism evidence="1 2">
    <name type="scientific">Deminuibacter soli</name>
    <dbReference type="NCBI Taxonomy" id="2291815"/>
    <lineage>
        <taxon>Bacteria</taxon>
        <taxon>Pseudomonadati</taxon>
        <taxon>Bacteroidota</taxon>
        <taxon>Chitinophagia</taxon>
        <taxon>Chitinophagales</taxon>
        <taxon>Chitinophagaceae</taxon>
        <taxon>Deminuibacter</taxon>
    </lineage>
</organism>
<sequence length="379" mass="42412">MPWFECQVEAPPIPLEIVSREDDDHWRRRTEQEWKTLFPVETGPLAKMVWLRDAATSDLLLAFHHCLCDGSSAVAIVQELLLLLEQPGAHIGTDDMIPPVQQWAKQYIQWPLLHSLSRRSMAAAAKIFIGAGAAFINTSKPLNIPRNEDYLLHWKLDAAQSAALLQQCKLHGVTVNTALALAWLRAYEVVKQAGKFKITCPVDIRKFVPEIKSDSIFSFGVSISFAFDGDTKTPFWQKAILLQQQAAKQLQQLKPYHLLCSLEHFHGIQPAMQKLFRYGKIKNDFMFSNMGPLPIRQKYHGFEVTAIHSPTVIGPFGNPTTIITSTYDGQMDFGFVSNNTIVSLEQAKAIKAAALNLLFSHAAIATTAIQHITLQNTIA</sequence>
<proteinExistence type="predicted"/>
<reference evidence="1 2" key="1">
    <citation type="submission" date="2018-08" db="EMBL/GenBank/DDBJ databases">
        <title>Chitinophagaceae sp. K23C18032701, a novel bacterium isolated from forest soil.</title>
        <authorList>
            <person name="Wang C."/>
        </authorList>
    </citation>
    <scope>NUCLEOTIDE SEQUENCE [LARGE SCALE GENOMIC DNA]</scope>
    <source>
        <strain evidence="1 2">K23C18032701</strain>
    </source>
</reference>
<dbReference type="PANTHER" id="PTHR28037:SF1">
    <property type="entry name" value="ALCOHOL O-ACETYLTRANSFERASE 1-RELATED"/>
    <property type="match status" value="1"/>
</dbReference>